<keyword evidence="12" id="KW-1185">Reference proteome</keyword>
<name>A0A812Y5E2_SYMPI</name>
<evidence type="ECO:0000256" key="3">
    <source>
        <dbReference type="ARBA" id="ARBA00022679"/>
    </source>
</evidence>
<evidence type="ECO:0000313" key="12">
    <source>
        <dbReference type="Proteomes" id="UP000649617"/>
    </source>
</evidence>
<dbReference type="OrthoDB" id="407390at2759"/>
<dbReference type="PANTHER" id="PTHR11947:SF20">
    <property type="entry name" value="[3-METHYL-2-OXOBUTANOATE DEHYDROGENASE [LIPOAMIDE]] KINASE, MITOCHONDRIAL"/>
    <property type="match status" value="1"/>
</dbReference>
<dbReference type="InterPro" id="IPR039028">
    <property type="entry name" value="BCKD/PDK"/>
</dbReference>
<evidence type="ECO:0000256" key="6">
    <source>
        <dbReference type="ARBA" id="ARBA00022840"/>
    </source>
</evidence>
<reference evidence="11" key="1">
    <citation type="submission" date="2021-02" db="EMBL/GenBank/DDBJ databases">
        <authorList>
            <person name="Dougan E. K."/>
            <person name="Rhodes N."/>
            <person name="Thang M."/>
            <person name="Chan C."/>
        </authorList>
    </citation>
    <scope>NUCLEOTIDE SEQUENCE</scope>
</reference>
<dbReference type="GO" id="GO:0005759">
    <property type="term" value="C:mitochondrial matrix"/>
    <property type="evidence" value="ECO:0007669"/>
    <property type="project" value="UniProtKB-SubCell"/>
</dbReference>
<evidence type="ECO:0000256" key="8">
    <source>
        <dbReference type="RuleBase" id="RU366032"/>
    </source>
</evidence>
<dbReference type="AlphaFoldDB" id="A0A812Y5E2"/>
<sequence>PEEHHVMHAKWIQEEMPVRLAHRLMDFFELPFVVICNARFHEVFRLFLHAFETLVETPPVKDSKDVEAFAGVLRQLVRGHDHTIHMLQEGYGELQTLLDGLIELDDFLNQTCFTRIGNRVLAEHFLEVHEARSSSPARDSCGVVDPHVCPADIVRELASSLGGLCDELFGHQIEVVLDGELGTTVAFVPEHLHFVLQEILKNAMRATLERHFRDKQLPPVTVSVLKGTFDVTLKISDRGGGMPREQLLNVWRYGYTSAKQRSPLKQKDDFDTLCGRDPASMRRLAGYGFGLPLSRVYA</sequence>
<dbReference type="PANTHER" id="PTHR11947">
    <property type="entry name" value="PYRUVATE DEHYDROGENASE KINASE"/>
    <property type="match status" value="1"/>
</dbReference>
<proteinExistence type="inferred from homology"/>
<feature type="domain" description="Histidine kinase/HSP90-like ATPase" evidence="9">
    <location>
        <begin position="189"/>
        <end position="295"/>
    </location>
</feature>
<comment type="subcellular location">
    <subcellularLocation>
        <location evidence="8">Mitochondrion matrix</location>
    </subcellularLocation>
</comment>
<dbReference type="InterPro" id="IPR036890">
    <property type="entry name" value="HATPase_C_sf"/>
</dbReference>
<dbReference type="Gene3D" id="3.30.565.10">
    <property type="entry name" value="Histidine kinase-like ATPase, C-terminal domain"/>
    <property type="match status" value="1"/>
</dbReference>
<gene>
    <name evidence="11" type="primary">BCKDK</name>
    <name evidence="11" type="ORF">SPIL2461_LOCUS22333</name>
</gene>
<dbReference type="GO" id="GO:0005524">
    <property type="term" value="F:ATP binding"/>
    <property type="evidence" value="ECO:0007669"/>
    <property type="project" value="UniProtKB-UniRule"/>
</dbReference>
<feature type="non-terminal residue" evidence="11">
    <location>
        <position position="298"/>
    </location>
</feature>
<dbReference type="GO" id="GO:0004740">
    <property type="term" value="F:pyruvate dehydrogenase (acetyl-transferring) kinase activity"/>
    <property type="evidence" value="ECO:0007669"/>
    <property type="project" value="TreeGrafter"/>
</dbReference>
<evidence type="ECO:0000256" key="4">
    <source>
        <dbReference type="ARBA" id="ARBA00022741"/>
    </source>
</evidence>
<keyword evidence="3 8" id="KW-0808">Transferase</keyword>
<evidence type="ECO:0000313" key="11">
    <source>
        <dbReference type="EMBL" id="CAE7763626.1"/>
    </source>
</evidence>
<dbReference type="GO" id="GO:0010906">
    <property type="term" value="P:regulation of glucose metabolic process"/>
    <property type="evidence" value="ECO:0007669"/>
    <property type="project" value="TreeGrafter"/>
</dbReference>
<evidence type="ECO:0000256" key="5">
    <source>
        <dbReference type="ARBA" id="ARBA00022777"/>
    </source>
</evidence>
<keyword evidence="6 8" id="KW-0067">ATP-binding</keyword>
<keyword evidence="4 8" id="KW-0547">Nucleotide-binding</keyword>
<dbReference type="Gene3D" id="1.20.140.20">
    <property type="entry name" value="Alpha-ketoacid/pyruvate dehydrogenase kinase, N-terminal domain"/>
    <property type="match status" value="1"/>
</dbReference>
<dbReference type="Pfam" id="PF10436">
    <property type="entry name" value="BCDHK_Adom3"/>
    <property type="match status" value="1"/>
</dbReference>
<evidence type="ECO:0000259" key="10">
    <source>
        <dbReference type="Pfam" id="PF10436"/>
    </source>
</evidence>
<comment type="caution">
    <text evidence="11">The sequence shown here is derived from an EMBL/GenBank/DDBJ whole genome shotgun (WGS) entry which is preliminary data.</text>
</comment>
<protein>
    <recommendedName>
        <fullName evidence="8">Protein-serine/threonine kinase</fullName>
        <ecNumber evidence="8">2.7.11.-</ecNumber>
    </recommendedName>
</protein>
<dbReference type="EC" id="2.7.11.-" evidence="8"/>
<dbReference type="EMBL" id="CAJNIZ010047174">
    <property type="protein sequence ID" value="CAE7763626.1"/>
    <property type="molecule type" value="Genomic_DNA"/>
</dbReference>
<organism evidence="11 12">
    <name type="scientific">Symbiodinium pilosum</name>
    <name type="common">Dinoflagellate</name>
    <dbReference type="NCBI Taxonomy" id="2952"/>
    <lineage>
        <taxon>Eukaryota</taxon>
        <taxon>Sar</taxon>
        <taxon>Alveolata</taxon>
        <taxon>Dinophyceae</taxon>
        <taxon>Suessiales</taxon>
        <taxon>Symbiodiniaceae</taxon>
        <taxon>Symbiodinium</taxon>
    </lineage>
</organism>
<dbReference type="Pfam" id="PF02518">
    <property type="entry name" value="HATPase_c"/>
    <property type="match status" value="1"/>
</dbReference>
<dbReference type="SUPFAM" id="SSF69012">
    <property type="entry name" value="alpha-ketoacid dehydrogenase kinase, N-terminal domain"/>
    <property type="match status" value="1"/>
</dbReference>
<evidence type="ECO:0000256" key="2">
    <source>
        <dbReference type="ARBA" id="ARBA00022553"/>
    </source>
</evidence>
<evidence type="ECO:0000256" key="7">
    <source>
        <dbReference type="ARBA" id="ARBA00023128"/>
    </source>
</evidence>
<keyword evidence="5 8" id="KW-0418">Kinase</keyword>
<dbReference type="Proteomes" id="UP000649617">
    <property type="component" value="Unassembled WGS sequence"/>
</dbReference>
<dbReference type="SUPFAM" id="SSF55874">
    <property type="entry name" value="ATPase domain of HSP90 chaperone/DNA topoisomerase II/histidine kinase"/>
    <property type="match status" value="1"/>
</dbReference>
<dbReference type="InterPro" id="IPR018955">
    <property type="entry name" value="BCDHK/PDK_N"/>
</dbReference>
<keyword evidence="7 8" id="KW-0496">Mitochondrion</keyword>
<dbReference type="InterPro" id="IPR003594">
    <property type="entry name" value="HATPase_dom"/>
</dbReference>
<keyword evidence="2" id="KW-0597">Phosphoprotein</keyword>
<evidence type="ECO:0000259" key="9">
    <source>
        <dbReference type="Pfam" id="PF02518"/>
    </source>
</evidence>
<feature type="non-terminal residue" evidence="11">
    <location>
        <position position="1"/>
    </location>
</feature>
<feature type="domain" description="Branched-chain alpha-ketoacid dehydrogenase kinase/Pyruvate dehydrogenase kinase N-terminal" evidence="10">
    <location>
        <begin position="4"/>
        <end position="145"/>
    </location>
</feature>
<accession>A0A812Y5E2</accession>
<evidence type="ECO:0000256" key="1">
    <source>
        <dbReference type="ARBA" id="ARBA00006155"/>
    </source>
</evidence>
<comment type="similarity">
    <text evidence="1 8">Belongs to the PDK/BCKDK protein kinase family.</text>
</comment>
<dbReference type="InterPro" id="IPR036784">
    <property type="entry name" value="AK/P_DHK_N_sf"/>
</dbReference>